<protein>
    <submittedName>
        <fullName evidence="1">Uncharacterized protein</fullName>
    </submittedName>
</protein>
<organism evidence="1 2">
    <name type="scientific">Oryzias javanicus</name>
    <name type="common">Javanese ricefish</name>
    <name type="synonym">Aplocheilus javanicus</name>
    <dbReference type="NCBI Taxonomy" id="123683"/>
    <lineage>
        <taxon>Eukaryota</taxon>
        <taxon>Metazoa</taxon>
        <taxon>Chordata</taxon>
        <taxon>Craniata</taxon>
        <taxon>Vertebrata</taxon>
        <taxon>Euteleostomi</taxon>
        <taxon>Actinopterygii</taxon>
        <taxon>Neopterygii</taxon>
        <taxon>Teleostei</taxon>
        <taxon>Neoteleostei</taxon>
        <taxon>Acanthomorphata</taxon>
        <taxon>Ovalentaria</taxon>
        <taxon>Atherinomorphae</taxon>
        <taxon>Beloniformes</taxon>
        <taxon>Adrianichthyidae</taxon>
        <taxon>Oryziinae</taxon>
        <taxon>Oryzias</taxon>
    </lineage>
</organism>
<evidence type="ECO:0000313" key="1">
    <source>
        <dbReference type="EMBL" id="RVE55389.1"/>
    </source>
</evidence>
<reference evidence="1 2" key="1">
    <citation type="submission" date="2018-11" db="EMBL/GenBank/DDBJ databases">
        <authorList>
            <person name="Lopez-Roques C."/>
            <person name="Donnadieu C."/>
            <person name="Bouchez O."/>
            <person name="Klopp C."/>
            <person name="Cabau C."/>
            <person name="Zahm M."/>
        </authorList>
    </citation>
    <scope>NUCLEOTIDE SEQUENCE [LARGE SCALE GENOMIC DNA]</scope>
    <source>
        <strain evidence="1">RS831</strain>
        <tissue evidence="1">Whole body</tissue>
    </source>
</reference>
<dbReference type="Proteomes" id="UP000283210">
    <property type="component" value="Unassembled WGS sequence"/>
</dbReference>
<sequence length="193" mass="21502">MEYWEQWNPDALGQTLNKPVVSSAGIFLLTLPTEGTRFSTTDSSSAKEISSVRKVQSGRDQVPVRNIRIEEDGFQIRVALWREASVEEICVAEMVSVSHLKVEPSAYGRQLKSTTFTKVEKHQGTELKLDIMGVMDCASSPDTLELLSDQGDFFFISKEQWEPFQALINKGPVTVEVTVNGKHVKDIKGPNSV</sequence>
<name>A0A3S2P2F0_ORYJA</name>
<dbReference type="EMBL" id="ML136789">
    <property type="protein sequence ID" value="RVE55389.1"/>
    <property type="molecule type" value="Genomic_DNA"/>
</dbReference>
<keyword evidence="2" id="KW-1185">Reference proteome</keyword>
<proteinExistence type="predicted"/>
<reference evidence="1 2" key="2">
    <citation type="submission" date="2019-01" db="EMBL/GenBank/DDBJ databases">
        <title>A chromosome length genome reference of the Java medaka (oryzias javanicus).</title>
        <authorList>
            <person name="Herpin A."/>
            <person name="Takehana Y."/>
            <person name="Naruse K."/>
            <person name="Ansai S."/>
            <person name="Kawaguchi M."/>
        </authorList>
    </citation>
    <scope>NUCLEOTIDE SEQUENCE [LARGE SCALE GENOMIC DNA]</scope>
    <source>
        <strain evidence="1">RS831</strain>
        <tissue evidence="1">Whole body</tissue>
    </source>
</reference>
<evidence type="ECO:0000313" key="2">
    <source>
        <dbReference type="Proteomes" id="UP000283210"/>
    </source>
</evidence>
<dbReference type="InterPro" id="IPR012340">
    <property type="entry name" value="NA-bd_OB-fold"/>
</dbReference>
<dbReference type="AlphaFoldDB" id="A0A3S2P2F0"/>
<accession>A0A3S2P2F0</accession>
<dbReference type="Gene3D" id="2.40.50.140">
    <property type="entry name" value="Nucleic acid-binding proteins"/>
    <property type="match status" value="1"/>
</dbReference>
<dbReference type="OrthoDB" id="8958037at2759"/>
<gene>
    <name evidence="1" type="ORF">OJAV_G00236850</name>
</gene>